<organism evidence="1 2">
    <name type="scientific">Setaria italica</name>
    <name type="common">Foxtail millet</name>
    <name type="synonym">Panicum italicum</name>
    <dbReference type="NCBI Taxonomy" id="4555"/>
    <lineage>
        <taxon>Eukaryota</taxon>
        <taxon>Viridiplantae</taxon>
        <taxon>Streptophyta</taxon>
        <taxon>Embryophyta</taxon>
        <taxon>Tracheophyta</taxon>
        <taxon>Spermatophyta</taxon>
        <taxon>Magnoliopsida</taxon>
        <taxon>Liliopsida</taxon>
        <taxon>Poales</taxon>
        <taxon>Poaceae</taxon>
        <taxon>PACMAD clade</taxon>
        <taxon>Panicoideae</taxon>
        <taxon>Panicodae</taxon>
        <taxon>Paniceae</taxon>
        <taxon>Cenchrinae</taxon>
        <taxon>Setaria</taxon>
    </lineage>
</organism>
<name>K4APJ5_SETIT</name>
<dbReference type="InParanoid" id="K4APJ5"/>
<sequence>MVASSNHQIIEPNPSMLQTYVTSTRPVAVSVQSSDKHS</sequence>
<proteinExistence type="predicted"/>
<evidence type="ECO:0000313" key="2">
    <source>
        <dbReference type="Proteomes" id="UP000004995"/>
    </source>
</evidence>
<accession>K4APJ5</accession>
<reference evidence="1" key="2">
    <citation type="submission" date="2018-08" db="UniProtKB">
        <authorList>
            <consortium name="EnsemblPlants"/>
        </authorList>
    </citation>
    <scope>IDENTIFICATION</scope>
    <source>
        <strain evidence="1">Yugu1</strain>
    </source>
</reference>
<dbReference type="AlphaFoldDB" id="K4APJ5"/>
<dbReference type="HOGENOM" id="CLU_3336519_0_0_1"/>
<keyword evidence="2" id="KW-1185">Reference proteome</keyword>
<evidence type="ECO:0000313" key="1">
    <source>
        <dbReference type="EnsemblPlants" id="KQK88486"/>
    </source>
</evidence>
<dbReference type="Gramene" id="KQK88486">
    <property type="protein sequence ID" value="KQK88486"/>
    <property type="gene ID" value="SETIT_040843mg"/>
</dbReference>
<reference evidence="2" key="1">
    <citation type="journal article" date="2012" name="Nat. Biotechnol.">
        <title>Reference genome sequence of the model plant Setaria.</title>
        <authorList>
            <person name="Bennetzen J.L."/>
            <person name="Schmutz J."/>
            <person name="Wang H."/>
            <person name="Percifield R."/>
            <person name="Hawkins J."/>
            <person name="Pontaroli A.C."/>
            <person name="Estep M."/>
            <person name="Feng L."/>
            <person name="Vaughn J.N."/>
            <person name="Grimwood J."/>
            <person name="Jenkins J."/>
            <person name="Barry K."/>
            <person name="Lindquist E."/>
            <person name="Hellsten U."/>
            <person name="Deshpande S."/>
            <person name="Wang X."/>
            <person name="Wu X."/>
            <person name="Mitros T."/>
            <person name="Triplett J."/>
            <person name="Yang X."/>
            <person name="Ye C.Y."/>
            <person name="Mauro-Herrera M."/>
            <person name="Wang L."/>
            <person name="Li P."/>
            <person name="Sharma M."/>
            <person name="Sharma R."/>
            <person name="Ronald P.C."/>
            <person name="Panaud O."/>
            <person name="Kellogg E.A."/>
            <person name="Brutnell T.P."/>
            <person name="Doust A.N."/>
            <person name="Tuskan G.A."/>
            <person name="Rokhsar D."/>
            <person name="Devos K.M."/>
        </authorList>
    </citation>
    <scope>NUCLEOTIDE SEQUENCE [LARGE SCALE GENOMIC DNA]</scope>
    <source>
        <strain evidence="2">cv. Yugu1</strain>
    </source>
</reference>
<dbReference type="EMBL" id="AGNK02005545">
    <property type="status" value="NOT_ANNOTATED_CDS"/>
    <property type="molecule type" value="Genomic_DNA"/>
</dbReference>
<dbReference type="Proteomes" id="UP000004995">
    <property type="component" value="Unassembled WGS sequence"/>
</dbReference>
<dbReference type="EnsemblPlants" id="KQK88486">
    <property type="protein sequence ID" value="KQK88486"/>
    <property type="gene ID" value="SETIT_040843mg"/>
</dbReference>
<protein>
    <submittedName>
        <fullName evidence="1">Uncharacterized protein</fullName>
    </submittedName>
</protein>